<dbReference type="EMBL" id="BSXT01000056">
    <property type="protein sequence ID" value="GMF16197.1"/>
    <property type="molecule type" value="Genomic_DNA"/>
</dbReference>
<reference evidence="1" key="1">
    <citation type="submission" date="2023-04" db="EMBL/GenBank/DDBJ databases">
        <title>Phytophthora fragariaefolia NBRC 109709.</title>
        <authorList>
            <person name="Ichikawa N."/>
            <person name="Sato H."/>
            <person name="Tonouchi N."/>
        </authorList>
    </citation>
    <scope>NUCLEOTIDE SEQUENCE</scope>
    <source>
        <strain evidence="1">NBRC 109709</strain>
    </source>
</reference>
<protein>
    <submittedName>
        <fullName evidence="1">Unnamed protein product</fullName>
    </submittedName>
</protein>
<name>A0A9W6WTK2_9STRA</name>
<evidence type="ECO:0000313" key="2">
    <source>
        <dbReference type="Proteomes" id="UP001165121"/>
    </source>
</evidence>
<accession>A0A9W6WTK2</accession>
<dbReference type="PANTHER" id="PTHR37067:SF3">
    <property type="entry name" value="PX DOMAIN-CONTAINING PROTEIN"/>
    <property type="match status" value="1"/>
</dbReference>
<sequence length="245" mass="27261">MLEQVDRLRGLVQRFCSMFGMIGPLTQEQLAALESTTHEIIGKIAISHTATFAHIQQLDLWVYDNVQNLDAGQMDVVVKAVGRAYALAASKVQELVDDDKTPPSRPVIPLELVSSDLPVVAQIINSRRGQLTHKFDEATLHNFVAEFDELHREYDVSNKVRQAVKESNKPLATFDDMWAAGDAACTFPSLAEFCGGFALAFLNTATVGRYFSMINCEKSDKRTSLTDLTLESILHCKQWKELSAL</sequence>
<dbReference type="OrthoDB" id="112786at2759"/>
<organism evidence="1 2">
    <name type="scientific">Phytophthora fragariaefolia</name>
    <dbReference type="NCBI Taxonomy" id="1490495"/>
    <lineage>
        <taxon>Eukaryota</taxon>
        <taxon>Sar</taxon>
        <taxon>Stramenopiles</taxon>
        <taxon>Oomycota</taxon>
        <taxon>Peronosporomycetes</taxon>
        <taxon>Peronosporales</taxon>
        <taxon>Peronosporaceae</taxon>
        <taxon>Phytophthora</taxon>
    </lineage>
</organism>
<gene>
    <name evidence="1" type="ORF">Pfra01_000071700</name>
</gene>
<proteinExistence type="predicted"/>
<keyword evidence="2" id="KW-1185">Reference proteome</keyword>
<dbReference type="AlphaFoldDB" id="A0A9W6WTK2"/>
<dbReference type="PANTHER" id="PTHR37067">
    <property type="entry name" value="PX DOMAIN-CONTAINING PROTEIN"/>
    <property type="match status" value="1"/>
</dbReference>
<dbReference type="Proteomes" id="UP001165121">
    <property type="component" value="Unassembled WGS sequence"/>
</dbReference>
<comment type="caution">
    <text evidence="1">The sequence shown here is derived from an EMBL/GenBank/DDBJ whole genome shotgun (WGS) entry which is preliminary data.</text>
</comment>
<evidence type="ECO:0000313" key="1">
    <source>
        <dbReference type="EMBL" id="GMF16197.1"/>
    </source>
</evidence>